<keyword evidence="1" id="KW-1133">Transmembrane helix</keyword>
<evidence type="ECO:0000256" key="1">
    <source>
        <dbReference type="SAM" id="Phobius"/>
    </source>
</evidence>
<accession>A0A4Z2HFJ3</accession>
<keyword evidence="3" id="KW-1185">Reference proteome</keyword>
<dbReference type="Proteomes" id="UP000314294">
    <property type="component" value="Unassembled WGS sequence"/>
</dbReference>
<organism evidence="2 3">
    <name type="scientific">Liparis tanakae</name>
    <name type="common">Tanaka's snailfish</name>
    <dbReference type="NCBI Taxonomy" id="230148"/>
    <lineage>
        <taxon>Eukaryota</taxon>
        <taxon>Metazoa</taxon>
        <taxon>Chordata</taxon>
        <taxon>Craniata</taxon>
        <taxon>Vertebrata</taxon>
        <taxon>Euteleostomi</taxon>
        <taxon>Actinopterygii</taxon>
        <taxon>Neopterygii</taxon>
        <taxon>Teleostei</taxon>
        <taxon>Neoteleostei</taxon>
        <taxon>Acanthomorphata</taxon>
        <taxon>Eupercaria</taxon>
        <taxon>Perciformes</taxon>
        <taxon>Cottioidei</taxon>
        <taxon>Cottales</taxon>
        <taxon>Liparidae</taxon>
        <taxon>Liparis</taxon>
    </lineage>
</organism>
<protein>
    <submittedName>
        <fullName evidence="2">Uncharacterized protein</fullName>
    </submittedName>
</protein>
<evidence type="ECO:0000313" key="2">
    <source>
        <dbReference type="EMBL" id="TNN63572.1"/>
    </source>
</evidence>
<dbReference type="EMBL" id="SRLO01000270">
    <property type="protein sequence ID" value="TNN63572.1"/>
    <property type="molecule type" value="Genomic_DNA"/>
</dbReference>
<reference evidence="2 3" key="1">
    <citation type="submission" date="2019-03" db="EMBL/GenBank/DDBJ databases">
        <title>First draft genome of Liparis tanakae, snailfish: a comprehensive survey of snailfish specific genes.</title>
        <authorList>
            <person name="Kim W."/>
            <person name="Song I."/>
            <person name="Jeong J.-H."/>
            <person name="Kim D."/>
            <person name="Kim S."/>
            <person name="Ryu S."/>
            <person name="Song J.Y."/>
            <person name="Lee S.K."/>
        </authorList>
    </citation>
    <scope>NUCLEOTIDE SEQUENCE [LARGE SCALE GENOMIC DNA]</scope>
    <source>
        <tissue evidence="2">Muscle</tissue>
    </source>
</reference>
<evidence type="ECO:0000313" key="3">
    <source>
        <dbReference type="Proteomes" id="UP000314294"/>
    </source>
</evidence>
<keyword evidence="1" id="KW-0812">Transmembrane</keyword>
<sequence length="86" mass="9399">MSRNIISSVVRHNGVIVLCVHVFRQMYGELYLHGQMEKTVVELLKKLSDFPAQRCELPLGLALISGTLVVVVLVVVVVKKGVAVTG</sequence>
<proteinExistence type="predicted"/>
<keyword evidence="1" id="KW-0472">Membrane</keyword>
<dbReference type="AlphaFoldDB" id="A0A4Z2HFJ3"/>
<name>A0A4Z2HFJ3_9TELE</name>
<comment type="caution">
    <text evidence="2">The sequence shown here is derived from an EMBL/GenBank/DDBJ whole genome shotgun (WGS) entry which is preliminary data.</text>
</comment>
<feature type="transmembrane region" description="Helical" evidence="1">
    <location>
        <begin position="57"/>
        <end position="78"/>
    </location>
</feature>
<gene>
    <name evidence="2" type="ORF">EYF80_026224</name>
</gene>